<accession>A0ABR3FWQ3</accession>
<comment type="caution">
    <text evidence="2">The sequence shown here is derived from an EMBL/GenBank/DDBJ whole genome shotgun (WGS) entry which is preliminary data.</text>
</comment>
<feature type="compositionally biased region" description="Basic and acidic residues" evidence="1">
    <location>
        <begin position="237"/>
        <end position="249"/>
    </location>
</feature>
<dbReference type="EMBL" id="JBAHYK010000043">
    <property type="protein sequence ID" value="KAL0579955.1"/>
    <property type="molecule type" value="Genomic_DNA"/>
</dbReference>
<organism evidence="2 3">
    <name type="scientific">Marasmius crinis-equi</name>
    <dbReference type="NCBI Taxonomy" id="585013"/>
    <lineage>
        <taxon>Eukaryota</taxon>
        <taxon>Fungi</taxon>
        <taxon>Dikarya</taxon>
        <taxon>Basidiomycota</taxon>
        <taxon>Agaricomycotina</taxon>
        <taxon>Agaricomycetes</taxon>
        <taxon>Agaricomycetidae</taxon>
        <taxon>Agaricales</taxon>
        <taxon>Marasmiineae</taxon>
        <taxon>Marasmiaceae</taxon>
        <taxon>Marasmius</taxon>
    </lineage>
</organism>
<evidence type="ECO:0000256" key="1">
    <source>
        <dbReference type="SAM" id="MobiDB-lite"/>
    </source>
</evidence>
<gene>
    <name evidence="2" type="ORF">V5O48_002039</name>
</gene>
<evidence type="ECO:0000313" key="3">
    <source>
        <dbReference type="Proteomes" id="UP001465976"/>
    </source>
</evidence>
<keyword evidence="3" id="KW-1185">Reference proteome</keyword>
<sequence length="294" mass="32692">MRKVAQAFLDREGLVGFLQDTLGVVKWTLLSNKLSRSSARLLDYLVKAEIVKEALRTSTAKPFKHNISTAKRWKPVYKNDASLFRRVVLELSGWSDTQFSSWGNRSDNIATLGLRDSRLQGIGRALEKRLSEHGIKHELAFATDMSDRGEEPDVISLTGKELDAIIREAKRMVSRPVQSLKPGIAEPNVANAEPQGFNTQTSTFQVFRACDFTAQDRPPRRKRKRAGANPAPSIQESKAEHPANPKEDQDSVALGSRKKAKPTPPCPSSPPNSDANISSFEHLLHSLVESVNWD</sequence>
<feature type="region of interest" description="Disordered" evidence="1">
    <location>
        <begin position="212"/>
        <end position="277"/>
    </location>
</feature>
<protein>
    <submittedName>
        <fullName evidence="2">Uncharacterized protein</fullName>
    </submittedName>
</protein>
<dbReference type="Proteomes" id="UP001465976">
    <property type="component" value="Unassembled WGS sequence"/>
</dbReference>
<name>A0ABR3FWQ3_9AGAR</name>
<proteinExistence type="predicted"/>
<reference evidence="2 3" key="1">
    <citation type="submission" date="2024-02" db="EMBL/GenBank/DDBJ databases">
        <title>A draft genome for the cacao thread blight pathogen Marasmius crinis-equi.</title>
        <authorList>
            <person name="Cohen S.P."/>
            <person name="Baruah I.K."/>
            <person name="Amoako-Attah I."/>
            <person name="Bukari Y."/>
            <person name="Meinhardt L.W."/>
            <person name="Bailey B.A."/>
        </authorList>
    </citation>
    <scope>NUCLEOTIDE SEQUENCE [LARGE SCALE GENOMIC DNA]</scope>
    <source>
        <strain evidence="2 3">GH-76</strain>
    </source>
</reference>
<evidence type="ECO:0000313" key="2">
    <source>
        <dbReference type="EMBL" id="KAL0579955.1"/>
    </source>
</evidence>